<protein>
    <recommendedName>
        <fullName evidence="4">SAM domain-containing protein</fullName>
    </recommendedName>
</protein>
<feature type="region of interest" description="Disordered" evidence="1">
    <location>
        <begin position="266"/>
        <end position="299"/>
    </location>
</feature>
<accession>A0A8H6HHU9</accession>
<evidence type="ECO:0008006" key="4">
    <source>
        <dbReference type="Google" id="ProtNLM"/>
    </source>
</evidence>
<reference evidence="2 3" key="1">
    <citation type="submission" date="2020-07" db="EMBL/GenBank/DDBJ databases">
        <title>Comparative genomics of pyrophilous fungi reveals a link between fire events and developmental genes.</title>
        <authorList>
            <consortium name="DOE Joint Genome Institute"/>
            <person name="Steindorff A.S."/>
            <person name="Carver A."/>
            <person name="Calhoun S."/>
            <person name="Stillman K."/>
            <person name="Liu H."/>
            <person name="Lipzen A."/>
            <person name="Pangilinan J."/>
            <person name="Labutti K."/>
            <person name="Bruns T.D."/>
            <person name="Grigoriev I.V."/>
        </authorList>
    </citation>
    <scope>NUCLEOTIDE SEQUENCE [LARGE SCALE GENOMIC DNA]</scope>
    <source>
        <strain evidence="2 3">CBS 144469</strain>
    </source>
</reference>
<dbReference type="AlphaFoldDB" id="A0A8H6HHU9"/>
<feature type="compositionally biased region" description="Polar residues" evidence="1">
    <location>
        <begin position="276"/>
        <end position="285"/>
    </location>
</feature>
<sequence>MSDSENDNPPCKVVSKVTFYKPSSASNGAKSKKSGAKKAMKKDLKTKEFEYEFEASDENYYAFLKVILDKHGVTGYRVGKGSVYAMKMQVPPANKGDACDVEDLAEYRECVTSKITDKMFSKAVTVYVDINDVKTALKKVSSDEDGLTPQERELARYRGLLADKYKNDRDGTLTYTDPTTGENVPLTIAMQKEWARAMYDAKATVDDPPNTAPFDAVNRRVRIKQSAPASSSGSSNASGTGLDVAAQAFGAISSVMATFGSIINPKANQPRPVTPTPSSHAQNDLQLHDNHPNSPMQNTPTKLRRFLAYAEKVYGAQDVSDHRYALEAEGYGPDILQDIPNEDLKKLGINSGNVIRLKRAAPAWWSIEKLQPKKRAFDDAFGGDDAGGDDAGGDDRGAQKRRKLSIQFEKRWFDPKVTNPGPGNDGLLGSARMNGSGFTEGRLRDDVDFQWYYFSDEVQAVVPIPPGFVPILDDGDSGIDDEGQFPNEQ</sequence>
<comment type="caution">
    <text evidence="2">The sequence shown here is derived from an EMBL/GenBank/DDBJ whole genome shotgun (WGS) entry which is preliminary data.</text>
</comment>
<organism evidence="2 3">
    <name type="scientific">Ephemerocybe angulata</name>
    <dbReference type="NCBI Taxonomy" id="980116"/>
    <lineage>
        <taxon>Eukaryota</taxon>
        <taxon>Fungi</taxon>
        <taxon>Dikarya</taxon>
        <taxon>Basidiomycota</taxon>
        <taxon>Agaricomycotina</taxon>
        <taxon>Agaricomycetes</taxon>
        <taxon>Agaricomycetidae</taxon>
        <taxon>Agaricales</taxon>
        <taxon>Agaricineae</taxon>
        <taxon>Psathyrellaceae</taxon>
        <taxon>Ephemerocybe</taxon>
    </lineage>
</organism>
<feature type="compositionally biased region" description="Basic residues" evidence="1">
    <location>
        <begin position="30"/>
        <end position="40"/>
    </location>
</feature>
<evidence type="ECO:0000313" key="2">
    <source>
        <dbReference type="EMBL" id="KAF6746651.1"/>
    </source>
</evidence>
<keyword evidence="3" id="KW-1185">Reference proteome</keyword>
<dbReference type="OrthoDB" id="3259884at2759"/>
<proteinExistence type="predicted"/>
<gene>
    <name evidence="2" type="ORF">DFP72DRAFT_822902</name>
</gene>
<feature type="region of interest" description="Disordered" evidence="1">
    <location>
        <begin position="378"/>
        <end position="400"/>
    </location>
</feature>
<feature type="region of interest" description="Disordered" evidence="1">
    <location>
        <begin position="22"/>
        <end position="41"/>
    </location>
</feature>
<dbReference type="Proteomes" id="UP000521943">
    <property type="component" value="Unassembled WGS sequence"/>
</dbReference>
<evidence type="ECO:0000313" key="3">
    <source>
        <dbReference type="Proteomes" id="UP000521943"/>
    </source>
</evidence>
<dbReference type="EMBL" id="JACGCI010000090">
    <property type="protein sequence ID" value="KAF6746651.1"/>
    <property type="molecule type" value="Genomic_DNA"/>
</dbReference>
<evidence type="ECO:0000256" key="1">
    <source>
        <dbReference type="SAM" id="MobiDB-lite"/>
    </source>
</evidence>
<name>A0A8H6HHU9_9AGAR</name>